<dbReference type="NCBIfam" id="TIGR00095">
    <property type="entry name" value="16S rRNA (guanine(966)-N(2))-methyltransferase RsmD"/>
    <property type="match status" value="1"/>
</dbReference>
<dbReference type="InterPro" id="IPR002052">
    <property type="entry name" value="DNA_methylase_N6_adenine_CS"/>
</dbReference>
<proteinExistence type="predicted"/>
<keyword evidence="4" id="KW-1185">Reference proteome</keyword>
<dbReference type="CDD" id="cd02440">
    <property type="entry name" value="AdoMet_MTases"/>
    <property type="match status" value="1"/>
</dbReference>
<dbReference type="AlphaFoldDB" id="A0A4Y8WTI7"/>
<dbReference type="GO" id="GO:0052913">
    <property type="term" value="F:16S rRNA (guanine(966)-N(2))-methyltransferase activity"/>
    <property type="evidence" value="ECO:0007669"/>
    <property type="project" value="UniProtKB-EC"/>
</dbReference>
<comment type="caution">
    <text evidence="3">The sequence shown here is derived from an EMBL/GenBank/DDBJ whole genome shotgun (WGS) entry which is preliminary data.</text>
</comment>
<dbReference type="InterPro" id="IPR029063">
    <property type="entry name" value="SAM-dependent_MTases_sf"/>
</dbReference>
<evidence type="ECO:0000313" key="3">
    <source>
        <dbReference type="EMBL" id="TFH97319.1"/>
    </source>
</evidence>
<dbReference type="PANTHER" id="PTHR43542">
    <property type="entry name" value="METHYLTRANSFERASE"/>
    <property type="match status" value="1"/>
</dbReference>
<accession>A0A4Y8WTI7</accession>
<reference evidence="3 4" key="1">
    <citation type="submission" date="2019-03" db="EMBL/GenBank/DDBJ databases">
        <title>Porphyromonas levii Isolated from the Uterus of Dairy Cows.</title>
        <authorList>
            <person name="Francis A.M."/>
        </authorList>
    </citation>
    <scope>NUCLEOTIDE SEQUENCE [LARGE SCALE GENOMIC DNA]</scope>
    <source>
        <strain evidence="3 4">AF5678</strain>
    </source>
</reference>
<dbReference type="InterPro" id="IPR004398">
    <property type="entry name" value="RNA_MeTrfase_RsmD"/>
</dbReference>
<gene>
    <name evidence="3" type="primary">rsmD</name>
    <name evidence="3" type="ORF">E4P47_00555</name>
</gene>
<dbReference type="GeneID" id="66796540"/>
<dbReference type="RefSeq" id="WP_018357718.1">
    <property type="nucleotide sequence ID" value="NZ_CP197400.1"/>
</dbReference>
<evidence type="ECO:0000256" key="1">
    <source>
        <dbReference type="ARBA" id="ARBA00022603"/>
    </source>
</evidence>
<dbReference type="STRING" id="1122973.GCA_000379925_00446"/>
<name>A0A4Y8WTI7_9PORP</name>
<dbReference type="Proteomes" id="UP000297225">
    <property type="component" value="Unassembled WGS sequence"/>
</dbReference>
<dbReference type="SUPFAM" id="SSF53335">
    <property type="entry name" value="S-adenosyl-L-methionine-dependent methyltransferases"/>
    <property type="match status" value="1"/>
</dbReference>
<dbReference type="GO" id="GO:0003676">
    <property type="term" value="F:nucleic acid binding"/>
    <property type="evidence" value="ECO:0007669"/>
    <property type="project" value="InterPro"/>
</dbReference>
<dbReference type="EC" id="2.1.1.171" evidence="3"/>
<dbReference type="PANTHER" id="PTHR43542:SF1">
    <property type="entry name" value="METHYLTRANSFERASE"/>
    <property type="match status" value="1"/>
</dbReference>
<protein>
    <submittedName>
        <fullName evidence="3">16S rRNA (Guanine(966)-N(2))-methyltransferase RsmD</fullName>
        <ecNumber evidence="3">2.1.1.171</ecNumber>
    </submittedName>
</protein>
<dbReference type="EMBL" id="SPNC01000004">
    <property type="protein sequence ID" value="TFH97319.1"/>
    <property type="molecule type" value="Genomic_DNA"/>
</dbReference>
<evidence type="ECO:0000313" key="4">
    <source>
        <dbReference type="Proteomes" id="UP000297225"/>
    </source>
</evidence>
<keyword evidence="1 3" id="KW-0489">Methyltransferase</keyword>
<sequence length="179" mass="20137">MRIISGQYGKRRFPLPTSFKGRPTTDMAKEGLFNILANRIDWEQTRVLDLFAGSGSIGFECLSRGAHEVLAVEKDPRHASFIKSVEDALSDHNHKVQTRDALKYIEESRADQPFDLIFADPPYALPQLPDLPGMILGSSLLAPDGLLIVEHPRDISFGDNECFVEVRRYGSVHFSFFTK</sequence>
<evidence type="ECO:0000256" key="2">
    <source>
        <dbReference type="ARBA" id="ARBA00022679"/>
    </source>
</evidence>
<dbReference type="Pfam" id="PF03602">
    <property type="entry name" value="Cons_hypoth95"/>
    <property type="match status" value="1"/>
</dbReference>
<keyword evidence="2 3" id="KW-0808">Transferase</keyword>
<organism evidence="3 4">
    <name type="scientific">Porphyromonas levii</name>
    <dbReference type="NCBI Taxonomy" id="28114"/>
    <lineage>
        <taxon>Bacteria</taxon>
        <taxon>Pseudomonadati</taxon>
        <taxon>Bacteroidota</taxon>
        <taxon>Bacteroidia</taxon>
        <taxon>Bacteroidales</taxon>
        <taxon>Porphyromonadaceae</taxon>
        <taxon>Porphyromonas</taxon>
    </lineage>
</organism>
<dbReference type="PIRSF" id="PIRSF004553">
    <property type="entry name" value="CHP00095"/>
    <property type="match status" value="1"/>
</dbReference>
<dbReference type="PROSITE" id="PS00092">
    <property type="entry name" value="N6_MTASE"/>
    <property type="match status" value="1"/>
</dbReference>
<dbReference type="Gene3D" id="3.40.50.150">
    <property type="entry name" value="Vaccinia Virus protein VP39"/>
    <property type="match status" value="1"/>
</dbReference>
<dbReference type="OrthoDB" id="9803017at2"/>